<sequence>MVQVVDLNRLDRPVHFLIDISQFHQSWARAVLVICNRHSNARQTASAALIHNPNSIKLALSSALLRKSGNTEFIKLVLRSKRPKLSNQQPSFSPPVPGGGALGEEAFSQRMERIIGFSYVRMKRNSPFALRQGSVSVRAESRLVTAHLKMAHVHRIEPFMVAQVGSTNTLRFLVVQVRHHARQCRLQSTSAKARLRIKDYRVRWISAFHIELAAAQEMLDEEHQALPQDPDDTNLYMLCRIGEHNVVVECLPADRMGVASAAVVAAQISRSSPPFDWVLCLQLSSDTERHHPGQTDPFNFAWEAELLGEVPEGKKGKKKAGLCKEKVDKVIEYVNGLHCTEQVPIVYAVERLIGEDRPSIAKSVTRLYEVRRTKRLLEEILSALQSVLINYSALYVVIDAPDECPGHDGARSKLLTSFAVCKGKQTSV</sequence>
<dbReference type="GO" id="GO:0009116">
    <property type="term" value="P:nucleoside metabolic process"/>
    <property type="evidence" value="ECO:0007669"/>
    <property type="project" value="InterPro"/>
</dbReference>
<dbReference type="GO" id="GO:0003824">
    <property type="term" value="F:catalytic activity"/>
    <property type="evidence" value="ECO:0007669"/>
    <property type="project" value="InterPro"/>
</dbReference>
<proteinExistence type="predicted"/>
<dbReference type="PANTHER" id="PTHR46082:SF11">
    <property type="entry name" value="AAA+ ATPASE DOMAIN-CONTAINING PROTEIN-RELATED"/>
    <property type="match status" value="1"/>
</dbReference>
<accession>A0A6A6DF86</accession>
<dbReference type="InterPro" id="IPR035994">
    <property type="entry name" value="Nucleoside_phosphorylase_sf"/>
</dbReference>
<dbReference type="EMBL" id="ML994704">
    <property type="protein sequence ID" value="KAF2176650.1"/>
    <property type="molecule type" value="Genomic_DNA"/>
</dbReference>
<keyword evidence="2" id="KW-1185">Reference proteome</keyword>
<evidence type="ECO:0000313" key="1">
    <source>
        <dbReference type="EMBL" id="KAF2176650.1"/>
    </source>
</evidence>
<dbReference type="OrthoDB" id="1577640at2759"/>
<protein>
    <submittedName>
        <fullName evidence="1">Uncharacterized protein</fullName>
    </submittedName>
</protein>
<organism evidence="1 2">
    <name type="scientific">Zopfia rhizophila CBS 207.26</name>
    <dbReference type="NCBI Taxonomy" id="1314779"/>
    <lineage>
        <taxon>Eukaryota</taxon>
        <taxon>Fungi</taxon>
        <taxon>Dikarya</taxon>
        <taxon>Ascomycota</taxon>
        <taxon>Pezizomycotina</taxon>
        <taxon>Dothideomycetes</taxon>
        <taxon>Dothideomycetes incertae sedis</taxon>
        <taxon>Zopfiaceae</taxon>
        <taxon>Zopfia</taxon>
    </lineage>
</organism>
<dbReference type="Proteomes" id="UP000800200">
    <property type="component" value="Unassembled WGS sequence"/>
</dbReference>
<dbReference type="Gene3D" id="3.40.50.1580">
    <property type="entry name" value="Nucleoside phosphorylase domain"/>
    <property type="match status" value="1"/>
</dbReference>
<gene>
    <name evidence="1" type="ORF">K469DRAFT_698328</name>
</gene>
<dbReference type="InterPro" id="IPR053137">
    <property type="entry name" value="NLR-like"/>
</dbReference>
<evidence type="ECO:0000313" key="2">
    <source>
        <dbReference type="Proteomes" id="UP000800200"/>
    </source>
</evidence>
<reference evidence="1" key="1">
    <citation type="journal article" date="2020" name="Stud. Mycol.">
        <title>101 Dothideomycetes genomes: a test case for predicting lifestyles and emergence of pathogens.</title>
        <authorList>
            <person name="Haridas S."/>
            <person name="Albert R."/>
            <person name="Binder M."/>
            <person name="Bloem J."/>
            <person name="Labutti K."/>
            <person name="Salamov A."/>
            <person name="Andreopoulos B."/>
            <person name="Baker S."/>
            <person name="Barry K."/>
            <person name="Bills G."/>
            <person name="Bluhm B."/>
            <person name="Cannon C."/>
            <person name="Castanera R."/>
            <person name="Culley D."/>
            <person name="Daum C."/>
            <person name="Ezra D."/>
            <person name="Gonzalez J."/>
            <person name="Henrissat B."/>
            <person name="Kuo A."/>
            <person name="Liang C."/>
            <person name="Lipzen A."/>
            <person name="Lutzoni F."/>
            <person name="Magnuson J."/>
            <person name="Mondo S."/>
            <person name="Nolan M."/>
            <person name="Ohm R."/>
            <person name="Pangilinan J."/>
            <person name="Park H.-J."/>
            <person name="Ramirez L."/>
            <person name="Alfaro M."/>
            <person name="Sun H."/>
            <person name="Tritt A."/>
            <person name="Yoshinaga Y."/>
            <person name="Zwiers L.-H."/>
            <person name="Turgeon B."/>
            <person name="Goodwin S."/>
            <person name="Spatafora J."/>
            <person name="Crous P."/>
            <person name="Grigoriev I."/>
        </authorList>
    </citation>
    <scope>NUCLEOTIDE SEQUENCE</scope>
    <source>
        <strain evidence="1">CBS 207.26</strain>
    </source>
</reference>
<name>A0A6A6DF86_9PEZI</name>
<dbReference type="PANTHER" id="PTHR46082">
    <property type="entry name" value="ATP/GTP-BINDING PROTEIN-RELATED"/>
    <property type="match status" value="1"/>
</dbReference>
<dbReference type="AlphaFoldDB" id="A0A6A6DF86"/>